<comment type="caution">
    <text evidence="9">The sequence shown here is derived from an EMBL/GenBank/DDBJ whole genome shotgun (WGS) entry which is preliminary data.</text>
</comment>
<evidence type="ECO:0000256" key="2">
    <source>
        <dbReference type="ARBA" id="ARBA00007998"/>
    </source>
</evidence>
<dbReference type="GO" id="GO:0009847">
    <property type="term" value="P:spore germination"/>
    <property type="evidence" value="ECO:0007669"/>
    <property type="project" value="InterPro"/>
</dbReference>
<reference evidence="9" key="1">
    <citation type="submission" date="2023-07" db="EMBL/GenBank/DDBJ databases">
        <title>Genomic Encyclopedia of Type Strains, Phase IV (KMG-IV): sequencing the most valuable type-strain genomes for metagenomic binning, comparative biology and taxonomic classification.</title>
        <authorList>
            <person name="Goeker M."/>
        </authorList>
    </citation>
    <scope>NUCLEOTIDE SEQUENCE</scope>
    <source>
        <strain evidence="9">DSM 23947</strain>
    </source>
</reference>
<keyword evidence="4" id="KW-0309">Germination</keyword>
<dbReference type="EMBL" id="JAUSUC010000005">
    <property type="protein sequence ID" value="MDQ0214210.1"/>
    <property type="molecule type" value="Genomic_DNA"/>
</dbReference>
<keyword evidence="7 8" id="KW-0472">Membrane</keyword>
<protein>
    <submittedName>
        <fullName evidence="9">Uncharacterized protein YacL</fullName>
    </submittedName>
</protein>
<evidence type="ECO:0000256" key="4">
    <source>
        <dbReference type="ARBA" id="ARBA00022544"/>
    </source>
</evidence>
<evidence type="ECO:0000256" key="6">
    <source>
        <dbReference type="ARBA" id="ARBA00022989"/>
    </source>
</evidence>
<feature type="transmembrane region" description="Helical" evidence="8">
    <location>
        <begin position="15"/>
        <end position="32"/>
    </location>
</feature>
<gene>
    <name evidence="9" type="ORF">J2S13_000606</name>
</gene>
<sequence length="162" mass="18297">MKKVHHKSQISDGEFMISVASIVIGVGVFQMPRLIAENTIAIDGVFVIILYGIIVLVSAWMMGKIIHQYPRQPFFEISSTLIKRPFARILTIMFGVHFALLAGYEIRIISIVTQQYLLPEAPLEIVALLFLFVIQYALFSSSITIIRLNALFFPIVMIITIL</sequence>
<dbReference type="Pfam" id="PF03845">
    <property type="entry name" value="Spore_permease"/>
    <property type="match status" value="1"/>
</dbReference>
<keyword evidence="6 8" id="KW-1133">Transmembrane helix</keyword>
<evidence type="ECO:0000256" key="3">
    <source>
        <dbReference type="ARBA" id="ARBA00022448"/>
    </source>
</evidence>
<feature type="transmembrane region" description="Helical" evidence="8">
    <location>
        <begin position="116"/>
        <end position="138"/>
    </location>
</feature>
<dbReference type="PANTHER" id="PTHR34975:SF2">
    <property type="entry name" value="SPORE GERMINATION PROTEIN A2"/>
    <property type="match status" value="1"/>
</dbReference>
<name>A0AAJ1SWU1_9BACI</name>
<keyword evidence="10" id="KW-1185">Reference proteome</keyword>
<dbReference type="InterPro" id="IPR004761">
    <property type="entry name" value="Spore_GerAB"/>
</dbReference>
<feature type="transmembrane region" description="Helical" evidence="8">
    <location>
        <begin position="44"/>
        <end position="66"/>
    </location>
</feature>
<keyword evidence="5 8" id="KW-0812">Transmembrane</keyword>
<comment type="subcellular location">
    <subcellularLocation>
        <location evidence="1">Membrane</location>
        <topology evidence="1">Multi-pass membrane protein</topology>
    </subcellularLocation>
</comment>
<feature type="transmembrane region" description="Helical" evidence="8">
    <location>
        <begin position="86"/>
        <end position="104"/>
    </location>
</feature>
<dbReference type="Proteomes" id="UP001237207">
    <property type="component" value="Unassembled WGS sequence"/>
</dbReference>
<evidence type="ECO:0000256" key="8">
    <source>
        <dbReference type="SAM" id="Phobius"/>
    </source>
</evidence>
<evidence type="ECO:0000313" key="9">
    <source>
        <dbReference type="EMBL" id="MDQ0214210.1"/>
    </source>
</evidence>
<dbReference type="GO" id="GO:0016020">
    <property type="term" value="C:membrane"/>
    <property type="evidence" value="ECO:0007669"/>
    <property type="project" value="UniProtKB-SubCell"/>
</dbReference>
<evidence type="ECO:0000313" key="10">
    <source>
        <dbReference type="Proteomes" id="UP001237207"/>
    </source>
</evidence>
<dbReference type="AlphaFoldDB" id="A0AAJ1SWU1"/>
<accession>A0AAJ1SWU1</accession>
<dbReference type="PANTHER" id="PTHR34975">
    <property type="entry name" value="SPORE GERMINATION PROTEIN A2"/>
    <property type="match status" value="1"/>
</dbReference>
<evidence type="ECO:0000256" key="5">
    <source>
        <dbReference type="ARBA" id="ARBA00022692"/>
    </source>
</evidence>
<evidence type="ECO:0000256" key="7">
    <source>
        <dbReference type="ARBA" id="ARBA00023136"/>
    </source>
</evidence>
<comment type="similarity">
    <text evidence="2">Belongs to the amino acid-polyamine-organocation (APC) superfamily. Spore germination protein (SGP) (TC 2.A.3.9) family.</text>
</comment>
<proteinExistence type="inferred from homology"/>
<organism evidence="9 10">
    <name type="scientific">Oikeobacillus pervagus</name>
    <dbReference type="NCBI Taxonomy" id="1325931"/>
    <lineage>
        <taxon>Bacteria</taxon>
        <taxon>Bacillati</taxon>
        <taxon>Bacillota</taxon>
        <taxon>Bacilli</taxon>
        <taxon>Bacillales</taxon>
        <taxon>Bacillaceae</taxon>
        <taxon>Oikeobacillus</taxon>
    </lineage>
</organism>
<keyword evidence="3" id="KW-0813">Transport</keyword>
<evidence type="ECO:0000256" key="1">
    <source>
        <dbReference type="ARBA" id="ARBA00004141"/>
    </source>
</evidence>